<dbReference type="OrthoDB" id="2020141at2"/>
<dbReference type="PANTHER" id="PTHR34301">
    <property type="entry name" value="DNA-BINDING PROTEIN-RELATED"/>
    <property type="match status" value="1"/>
</dbReference>
<dbReference type="EMBL" id="JAKRDF010000001">
    <property type="protein sequence ID" value="MCG7275117.1"/>
    <property type="molecule type" value="Genomic_DNA"/>
</dbReference>
<organism evidence="2 4">
    <name type="scientific">Corynebacterium singulare</name>
    <dbReference type="NCBI Taxonomy" id="161899"/>
    <lineage>
        <taxon>Bacteria</taxon>
        <taxon>Bacillati</taxon>
        <taxon>Actinomycetota</taxon>
        <taxon>Actinomycetes</taxon>
        <taxon>Mycobacteriales</taxon>
        <taxon>Corynebacteriaceae</taxon>
        <taxon>Corynebacterium</taxon>
    </lineage>
</organism>
<dbReference type="RefSeq" id="WP_042531328.1">
    <property type="nucleotide sequence ID" value="NZ_CP010827.1"/>
</dbReference>
<dbReference type="InterPro" id="IPR027417">
    <property type="entry name" value="P-loop_NTPase"/>
</dbReference>
<dbReference type="HOGENOM" id="CLU_058580_1_0_11"/>
<reference evidence="2 4" key="1">
    <citation type="journal article" date="2015" name="Genome Announc.">
        <title>Complete Genome Sequence and Annotation of Corynebacterium singulare DSM 44357, Isolated from a Human Semen Specimen.</title>
        <authorList>
            <person name="Merten M."/>
            <person name="Brinkrolf K."/>
            <person name="Albersmeier A."/>
            <person name="Kutter Y."/>
            <person name="Ruckert C."/>
            <person name="Tauch A."/>
        </authorList>
    </citation>
    <scope>NUCLEOTIDE SEQUENCE [LARGE SCALE GENOMIC DNA]</scope>
    <source>
        <strain evidence="2">IBS B52218</strain>
    </source>
</reference>
<dbReference type="KEGG" id="csx:CSING_08380"/>
<dbReference type="InterPro" id="IPR041664">
    <property type="entry name" value="AAA_16"/>
</dbReference>
<feature type="domain" description="AAA+ ATPase" evidence="1">
    <location>
        <begin position="38"/>
        <end position="210"/>
    </location>
</feature>
<dbReference type="Gene3D" id="1.10.10.10">
    <property type="entry name" value="Winged helix-like DNA-binding domain superfamily/Winged helix DNA-binding domain"/>
    <property type="match status" value="1"/>
</dbReference>
<evidence type="ECO:0000313" key="3">
    <source>
        <dbReference type="EMBL" id="MCG7275117.1"/>
    </source>
</evidence>
<dbReference type="InterPro" id="IPR036388">
    <property type="entry name" value="WH-like_DNA-bd_sf"/>
</dbReference>
<evidence type="ECO:0000313" key="5">
    <source>
        <dbReference type="Proteomes" id="UP001521911"/>
    </source>
</evidence>
<proteinExistence type="predicted"/>
<keyword evidence="5" id="KW-1185">Reference proteome</keyword>
<evidence type="ECO:0000313" key="2">
    <source>
        <dbReference type="EMBL" id="AJI79195.1"/>
    </source>
</evidence>
<reference evidence="3 5" key="2">
    <citation type="submission" date="2022-02" db="EMBL/GenBank/DDBJ databases">
        <title>Uncovering new skin microbiome diversity through culturing and metagenomics.</title>
        <authorList>
            <person name="Conlan S."/>
            <person name="Deming C."/>
            <person name="Nisc Comparative Sequencing Program N."/>
            <person name="Segre J.A."/>
        </authorList>
    </citation>
    <scope>NUCLEOTIDE SEQUENCE [LARGE SCALE GENOMIC DNA]</scope>
    <source>
        <strain evidence="3 5">ACRQV</strain>
    </source>
</reference>
<dbReference type="Pfam" id="PF13191">
    <property type="entry name" value="AAA_16"/>
    <property type="match status" value="1"/>
</dbReference>
<dbReference type="SMART" id="SM00382">
    <property type="entry name" value="AAA"/>
    <property type="match status" value="1"/>
</dbReference>
<sequence>MTGNPFRPTFGASPLKWAGRSAVLNDFTVGLGGGVGNPNRAMLISGHRGMGKTVLLTELEDLAAQQGWAVIRVSGRSNSVTQLIDSIIPEKINQLSSPSTRRIKDIRIAGLGGIGTEEIGTPPVPTLESRLRELSAHLKDSGILLTIDEIQDADPHDLENIAVAFQHLVRDELDVAIVMAGLTAGVDKLLHLPGTTFLRRARRFHLGPVNPQATTSAFKDTAALTSIAFNDEAADRATEASHGYPFLIQLIGYLAWNAASQASETTISSTTVDAVLDEAITTIGTHVHDPAVRALSQRQLEYLHALADIADEAGTATSGAIAHELKTTTTSLSEVRARLLEQGLIDAPRHGTVALALPYLRNYLHAGGEQTYVD</sequence>
<dbReference type="PANTHER" id="PTHR34301:SF8">
    <property type="entry name" value="ATPASE DOMAIN-CONTAINING PROTEIN"/>
    <property type="match status" value="1"/>
</dbReference>
<gene>
    <name evidence="2" type="ORF">CSING_08380</name>
    <name evidence="3" type="ORF">MHK08_01280</name>
</gene>
<dbReference type="EMBL" id="CP010827">
    <property type="protein sequence ID" value="AJI79195.1"/>
    <property type="molecule type" value="Genomic_DNA"/>
</dbReference>
<dbReference type="InterPro" id="IPR003593">
    <property type="entry name" value="AAA+_ATPase"/>
</dbReference>
<dbReference type="Gene3D" id="3.40.50.300">
    <property type="entry name" value="P-loop containing nucleotide triphosphate hydrolases"/>
    <property type="match status" value="1"/>
</dbReference>
<protein>
    <submittedName>
        <fullName evidence="3">AAA family ATPase</fullName>
    </submittedName>
    <submittedName>
        <fullName evidence="2">Type II secretory pathway, component ExeA (Predicted ATPase)</fullName>
    </submittedName>
</protein>
<accession>A0A0B6F442</accession>
<dbReference type="Proteomes" id="UP001521911">
    <property type="component" value="Unassembled WGS sequence"/>
</dbReference>
<dbReference type="STRING" id="161899.CSING_08380"/>
<dbReference type="SUPFAM" id="SSF52540">
    <property type="entry name" value="P-loop containing nucleoside triphosphate hydrolases"/>
    <property type="match status" value="1"/>
</dbReference>
<evidence type="ECO:0000259" key="1">
    <source>
        <dbReference type="SMART" id="SM00382"/>
    </source>
</evidence>
<dbReference type="AlphaFoldDB" id="A0A0B6F442"/>
<name>A0A0B6F442_9CORY</name>
<dbReference type="Proteomes" id="UP000031890">
    <property type="component" value="Chromosome"/>
</dbReference>
<evidence type="ECO:0000313" key="4">
    <source>
        <dbReference type="Proteomes" id="UP000031890"/>
    </source>
</evidence>